<comment type="caution">
    <text evidence="2">The sequence shown here is derived from an EMBL/GenBank/DDBJ whole genome shotgun (WGS) entry which is preliminary data.</text>
</comment>
<keyword evidence="1" id="KW-0472">Membrane</keyword>
<name>A0AAV0BIZ9_PHAPC</name>
<feature type="transmembrane region" description="Helical" evidence="1">
    <location>
        <begin position="51"/>
        <end position="77"/>
    </location>
</feature>
<evidence type="ECO:0000313" key="3">
    <source>
        <dbReference type="Proteomes" id="UP001153365"/>
    </source>
</evidence>
<gene>
    <name evidence="2" type="ORF">PPACK8108_LOCUS21950</name>
</gene>
<keyword evidence="1" id="KW-0812">Transmembrane</keyword>
<feature type="transmembrane region" description="Helical" evidence="1">
    <location>
        <begin position="26"/>
        <end position="45"/>
    </location>
</feature>
<keyword evidence="1" id="KW-1133">Transmembrane helix</keyword>
<reference evidence="2" key="1">
    <citation type="submission" date="2022-06" db="EMBL/GenBank/DDBJ databases">
        <authorList>
            <consortium name="SYNGENTA / RWTH Aachen University"/>
        </authorList>
    </citation>
    <scope>NUCLEOTIDE SEQUENCE</scope>
</reference>
<accession>A0AAV0BIZ9</accession>
<dbReference type="AlphaFoldDB" id="A0AAV0BIZ9"/>
<protein>
    <submittedName>
        <fullName evidence="2">Expressed protein</fullName>
    </submittedName>
</protein>
<keyword evidence="3" id="KW-1185">Reference proteome</keyword>
<dbReference type="EMBL" id="CALTRL010005843">
    <property type="protein sequence ID" value="CAH7687201.1"/>
    <property type="molecule type" value="Genomic_DNA"/>
</dbReference>
<organism evidence="2 3">
    <name type="scientific">Phakopsora pachyrhizi</name>
    <name type="common">Asian soybean rust disease fungus</name>
    <dbReference type="NCBI Taxonomy" id="170000"/>
    <lineage>
        <taxon>Eukaryota</taxon>
        <taxon>Fungi</taxon>
        <taxon>Dikarya</taxon>
        <taxon>Basidiomycota</taxon>
        <taxon>Pucciniomycotina</taxon>
        <taxon>Pucciniomycetes</taxon>
        <taxon>Pucciniales</taxon>
        <taxon>Phakopsoraceae</taxon>
        <taxon>Phakopsora</taxon>
    </lineage>
</organism>
<evidence type="ECO:0000256" key="1">
    <source>
        <dbReference type="SAM" id="Phobius"/>
    </source>
</evidence>
<proteinExistence type="predicted"/>
<dbReference type="Proteomes" id="UP001153365">
    <property type="component" value="Unassembled WGS sequence"/>
</dbReference>
<sequence length="81" mass="8761">MTTMQEVLTILMVEAAGAKGITKMKLMVIVVISMEVMVAQGHLMFTMDVIVAALVAPIMEEVNLVTTTIGMVVILVLEKII</sequence>
<evidence type="ECO:0000313" key="2">
    <source>
        <dbReference type="EMBL" id="CAH7687201.1"/>
    </source>
</evidence>